<dbReference type="RefSeq" id="WP_062793179.1">
    <property type="nucleotide sequence ID" value="NZ_BCZD01000042.1"/>
</dbReference>
<feature type="domain" description="Flavin reductase like" evidence="2">
    <location>
        <begin position="26"/>
        <end position="171"/>
    </location>
</feature>
<comment type="caution">
    <text evidence="3">The sequence shown here is derived from an EMBL/GenBank/DDBJ whole genome shotgun (WGS) entry which is preliminary data.</text>
</comment>
<protein>
    <submittedName>
        <fullName evidence="3">Oxidoreductase</fullName>
    </submittedName>
</protein>
<accession>A0A086P7I9</accession>
<evidence type="ECO:0000313" key="4">
    <source>
        <dbReference type="Proteomes" id="UP000024284"/>
    </source>
</evidence>
<dbReference type="Proteomes" id="UP000024284">
    <property type="component" value="Unassembled WGS sequence"/>
</dbReference>
<dbReference type="PATRIC" id="fig|1219045.3.peg.2887"/>
<keyword evidence="4" id="KW-1185">Reference proteome</keyword>
<dbReference type="Pfam" id="PF01613">
    <property type="entry name" value="Flavin_Reduct"/>
    <property type="match status" value="1"/>
</dbReference>
<dbReference type="OrthoDB" id="9789254at2"/>
<evidence type="ECO:0000256" key="1">
    <source>
        <dbReference type="ARBA" id="ARBA00023002"/>
    </source>
</evidence>
<dbReference type="PANTHER" id="PTHR30466">
    <property type="entry name" value="FLAVIN REDUCTASE"/>
    <property type="match status" value="1"/>
</dbReference>
<organism evidence="3 4">
    <name type="scientific">Sphingobium herbicidovorans (strain ATCC 700291 / DSM 11019 / CCUG 56400 / KCTC 2939 / LMG 18315 / NBRC 16415 / MH)</name>
    <name type="common">Sphingomonas herbicidovorans</name>
    <dbReference type="NCBI Taxonomy" id="1219045"/>
    <lineage>
        <taxon>Bacteria</taxon>
        <taxon>Pseudomonadati</taxon>
        <taxon>Pseudomonadota</taxon>
        <taxon>Alphaproteobacteria</taxon>
        <taxon>Sphingomonadales</taxon>
        <taxon>Sphingomonadaceae</taxon>
        <taxon>Sphingobium</taxon>
    </lineage>
</organism>
<dbReference type="STRING" id="76947.GCA_002080435_02969"/>
<reference evidence="3" key="1">
    <citation type="submission" date="2014-08" db="EMBL/GenBank/DDBJ databases">
        <title>Draft genome sequences of Sphingobium herbicidovorans.</title>
        <authorList>
            <person name="Gan H.M."/>
            <person name="Gan H.Y."/>
            <person name="Savka M.A."/>
        </authorList>
    </citation>
    <scope>NUCLEOTIDE SEQUENCE [LARGE SCALE GENOMIC DNA]</scope>
    <source>
        <strain evidence="3">NBRC 16415</strain>
    </source>
</reference>
<dbReference type="InterPro" id="IPR012349">
    <property type="entry name" value="Split_barrel_FMN-bd"/>
</dbReference>
<name>A0A086P7I9_SPHHM</name>
<dbReference type="InterPro" id="IPR002563">
    <property type="entry name" value="Flavin_Rdtase-like_dom"/>
</dbReference>
<dbReference type="SUPFAM" id="SSF50475">
    <property type="entry name" value="FMN-binding split barrel"/>
    <property type="match status" value="1"/>
</dbReference>
<gene>
    <name evidence="3" type="ORF">BV98_002845</name>
</gene>
<keyword evidence="1" id="KW-0560">Oxidoreductase</keyword>
<dbReference type="PANTHER" id="PTHR30466:SF1">
    <property type="entry name" value="FMN REDUCTASE (NADH) RUTF"/>
    <property type="match status" value="1"/>
</dbReference>
<dbReference type="Gene3D" id="2.30.110.10">
    <property type="entry name" value="Electron Transport, Fmn-binding Protein, Chain A"/>
    <property type="match status" value="1"/>
</dbReference>
<dbReference type="AlphaFoldDB" id="A0A086P7I9"/>
<dbReference type="eggNOG" id="COG1853">
    <property type="taxonomic scope" value="Bacteria"/>
</dbReference>
<dbReference type="GO" id="GO:0042602">
    <property type="term" value="F:riboflavin reductase (NADPH) activity"/>
    <property type="evidence" value="ECO:0007669"/>
    <property type="project" value="TreeGrafter"/>
</dbReference>
<dbReference type="EMBL" id="JFZA02000031">
    <property type="protein sequence ID" value="KFG89357.1"/>
    <property type="molecule type" value="Genomic_DNA"/>
</dbReference>
<sequence>MADAAPVQSLPVPEPVDVVTGLKGAMRRLPSGVAIVAALGQGKAPVGMAATSITSLTMDPPAVLVCVNQTAGIHAHLSPGCPVSINLLSRHQRDVSAAFGGAVAREARFGVGQWTPDAHGLPILEEAQANLSCTIDSLTPYGTHSIVIARVEGVRLSDAVDPLIFQDGAYL</sequence>
<evidence type="ECO:0000313" key="3">
    <source>
        <dbReference type="EMBL" id="KFG89357.1"/>
    </source>
</evidence>
<dbReference type="GO" id="GO:0010181">
    <property type="term" value="F:FMN binding"/>
    <property type="evidence" value="ECO:0007669"/>
    <property type="project" value="InterPro"/>
</dbReference>
<dbReference type="InterPro" id="IPR050268">
    <property type="entry name" value="NADH-dep_flavin_reductase"/>
</dbReference>
<evidence type="ECO:0000259" key="2">
    <source>
        <dbReference type="SMART" id="SM00903"/>
    </source>
</evidence>
<proteinExistence type="predicted"/>
<dbReference type="SMART" id="SM00903">
    <property type="entry name" value="Flavin_Reduct"/>
    <property type="match status" value="1"/>
</dbReference>